<dbReference type="Pfam" id="PF00589">
    <property type="entry name" value="Phage_integrase"/>
    <property type="match status" value="1"/>
</dbReference>
<dbReference type="AlphaFoldDB" id="A0A0P6XVH5"/>
<evidence type="ECO:0000259" key="2">
    <source>
        <dbReference type="PROSITE" id="PS51898"/>
    </source>
</evidence>
<keyword evidence="4" id="KW-1185">Reference proteome</keyword>
<dbReference type="RefSeq" id="WP_054536935.1">
    <property type="nucleotide sequence ID" value="NZ_LGKP01000037.1"/>
</dbReference>
<dbReference type="SUPFAM" id="SSF56349">
    <property type="entry name" value="DNA breaking-rejoining enzymes"/>
    <property type="match status" value="1"/>
</dbReference>
<evidence type="ECO:0000256" key="1">
    <source>
        <dbReference type="ARBA" id="ARBA00023172"/>
    </source>
</evidence>
<organism evidence="3 4">
    <name type="scientific">Herpetosiphon geysericola</name>
    <dbReference type="NCBI Taxonomy" id="70996"/>
    <lineage>
        <taxon>Bacteria</taxon>
        <taxon>Bacillati</taxon>
        <taxon>Chloroflexota</taxon>
        <taxon>Chloroflexia</taxon>
        <taxon>Herpetosiphonales</taxon>
        <taxon>Herpetosiphonaceae</taxon>
        <taxon>Herpetosiphon</taxon>
    </lineage>
</organism>
<dbReference type="GO" id="GO:0015074">
    <property type="term" value="P:DNA integration"/>
    <property type="evidence" value="ECO:0007669"/>
    <property type="project" value="InterPro"/>
</dbReference>
<dbReference type="PROSITE" id="PS51898">
    <property type="entry name" value="TYR_RECOMBINASE"/>
    <property type="match status" value="1"/>
</dbReference>
<gene>
    <name evidence="3" type="ORF">SE18_23615</name>
</gene>
<dbReference type="InterPro" id="IPR013762">
    <property type="entry name" value="Integrase-like_cat_sf"/>
</dbReference>
<sequence>MTMLEPLAPPIQGHVRVLRTARPRQVVERVLAVIPPHAWLDRAVFWLMYDSQLRVMPLCRLTLADVDIQSSLPLVRCGERWRILTEHPTVTALVDYLPRRARAVALLFSHAGRPLDLAYLDQRWRSYGQQAGVSCTLRELRGG</sequence>
<dbReference type="GO" id="GO:0006310">
    <property type="term" value="P:DNA recombination"/>
    <property type="evidence" value="ECO:0007669"/>
    <property type="project" value="UniProtKB-KW"/>
</dbReference>
<accession>A0A0P6XVH5</accession>
<evidence type="ECO:0000313" key="4">
    <source>
        <dbReference type="Proteomes" id="UP000050277"/>
    </source>
</evidence>
<dbReference type="InterPro" id="IPR011010">
    <property type="entry name" value="DNA_brk_join_enz"/>
</dbReference>
<comment type="caution">
    <text evidence="3">The sequence shown here is derived from an EMBL/GenBank/DDBJ whole genome shotgun (WGS) entry which is preliminary data.</text>
</comment>
<reference evidence="3 4" key="1">
    <citation type="submission" date="2015-07" db="EMBL/GenBank/DDBJ databases">
        <title>Whole genome sequence of Herpetosiphon geysericola DSM 7119.</title>
        <authorList>
            <person name="Hemp J."/>
            <person name="Ward L.M."/>
            <person name="Pace L.A."/>
            <person name="Fischer W.W."/>
        </authorList>
    </citation>
    <scope>NUCLEOTIDE SEQUENCE [LARGE SCALE GENOMIC DNA]</scope>
    <source>
        <strain evidence="3 4">DSM 7119</strain>
    </source>
</reference>
<name>A0A0P6XVH5_9CHLR</name>
<dbReference type="EMBL" id="LGKP01000037">
    <property type="protein sequence ID" value="KPL80609.1"/>
    <property type="molecule type" value="Genomic_DNA"/>
</dbReference>
<keyword evidence="1" id="KW-0233">DNA recombination</keyword>
<proteinExistence type="predicted"/>
<dbReference type="Gene3D" id="1.10.443.10">
    <property type="entry name" value="Intergrase catalytic core"/>
    <property type="match status" value="1"/>
</dbReference>
<dbReference type="InterPro" id="IPR002104">
    <property type="entry name" value="Integrase_catalytic"/>
</dbReference>
<dbReference type="Proteomes" id="UP000050277">
    <property type="component" value="Unassembled WGS sequence"/>
</dbReference>
<dbReference type="GO" id="GO:0003677">
    <property type="term" value="F:DNA binding"/>
    <property type="evidence" value="ECO:0007669"/>
    <property type="project" value="InterPro"/>
</dbReference>
<protein>
    <recommendedName>
        <fullName evidence="2">Tyr recombinase domain-containing protein</fullName>
    </recommendedName>
</protein>
<evidence type="ECO:0000313" key="3">
    <source>
        <dbReference type="EMBL" id="KPL80609.1"/>
    </source>
</evidence>
<feature type="domain" description="Tyr recombinase" evidence="2">
    <location>
        <begin position="17"/>
        <end position="143"/>
    </location>
</feature>
<dbReference type="STRING" id="70996.SE18_23615"/>